<dbReference type="EMBL" id="CAVLEF010000281">
    <property type="protein sequence ID" value="CAK1556051.1"/>
    <property type="molecule type" value="Genomic_DNA"/>
</dbReference>
<dbReference type="AlphaFoldDB" id="A0AAV1K5S9"/>
<name>A0AAV1K5S9_9NEOP</name>
<gene>
    <name evidence="1" type="ORF">LNINA_LOCUS14824</name>
</gene>
<accession>A0AAV1K5S9</accession>
<evidence type="ECO:0000313" key="2">
    <source>
        <dbReference type="Proteomes" id="UP001497472"/>
    </source>
</evidence>
<protein>
    <submittedName>
        <fullName evidence="1">Uncharacterized protein</fullName>
    </submittedName>
</protein>
<keyword evidence="2" id="KW-1185">Reference proteome</keyword>
<comment type="caution">
    <text evidence="1">The sequence shown here is derived from an EMBL/GenBank/DDBJ whole genome shotgun (WGS) entry which is preliminary data.</text>
</comment>
<sequence>MTRNKEYGETRIWKKVVEIYTGKNLRIVHSTYKLTPSLSMSTAEDVVFNSCRAPVYDIERTRSLAAVKVPCSVEGSNMIRTKEYAKYSLHRGRDHQTT</sequence>
<evidence type="ECO:0000313" key="1">
    <source>
        <dbReference type="EMBL" id="CAK1556051.1"/>
    </source>
</evidence>
<dbReference type="Proteomes" id="UP001497472">
    <property type="component" value="Unassembled WGS sequence"/>
</dbReference>
<reference evidence="1 2" key="1">
    <citation type="submission" date="2023-11" db="EMBL/GenBank/DDBJ databases">
        <authorList>
            <person name="Okamura Y."/>
        </authorList>
    </citation>
    <scope>NUCLEOTIDE SEQUENCE [LARGE SCALE GENOMIC DNA]</scope>
</reference>
<proteinExistence type="predicted"/>
<organism evidence="1 2">
    <name type="scientific">Leptosia nina</name>
    <dbReference type="NCBI Taxonomy" id="320188"/>
    <lineage>
        <taxon>Eukaryota</taxon>
        <taxon>Metazoa</taxon>
        <taxon>Ecdysozoa</taxon>
        <taxon>Arthropoda</taxon>
        <taxon>Hexapoda</taxon>
        <taxon>Insecta</taxon>
        <taxon>Pterygota</taxon>
        <taxon>Neoptera</taxon>
        <taxon>Endopterygota</taxon>
        <taxon>Lepidoptera</taxon>
        <taxon>Glossata</taxon>
        <taxon>Ditrysia</taxon>
        <taxon>Papilionoidea</taxon>
        <taxon>Pieridae</taxon>
        <taxon>Pierinae</taxon>
        <taxon>Leptosia</taxon>
    </lineage>
</organism>